<dbReference type="InParanoid" id="A0A6I9S7S6"/>
<dbReference type="InterPro" id="IPR053346">
    <property type="entry name" value="Fra_a_1-associated"/>
</dbReference>
<dbReference type="RefSeq" id="XP_010938931.1">
    <property type="nucleotide sequence ID" value="XM_010940629.2"/>
</dbReference>
<evidence type="ECO:0000256" key="1">
    <source>
        <dbReference type="SAM" id="MobiDB-lite"/>
    </source>
</evidence>
<protein>
    <submittedName>
        <fullName evidence="3">Uncharacterized protein LOC105057911</fullName>
    </submittedName>
</protein>
<evidence type="ECO:0000313" key="2">
    <source>
        <dbReference type="Proteomes" id="UP000504607"/>
    </source>
</evidence>
<name>A0A6I9S7S6_ELAGV</name>
<reference evidence="3" key="1">
    <citation type="submission" date="2025-08" db="UniProtKB">
        <authorList>
            <consortium name="RefSeq"/>
        </authorList>
    </citation>
    <scope>IDENTIFICATION</scope>
</reference>
<dbReference type="PANTHER" id="PTHR35722:SF1">
    <property type="entry name" value="MAL D 1-ASSOCIATED PROTEIN"/>
    <property type="match status" value="1"/>
</dbReference>
<dbReference type="Proteomes" id="UP000504607">
    <property type="component" value="Chromosome 15"/>
</dbReference>
<dbReference type="AlphaFoldDB" id="A0A6I9S7S6"/>
<sequence length="194" mass="22034">MGWKWVDDESSDSLASGRGFGELGELVNPNARSGEDRCLTRRVVKSSCRTEEVEPGRFVKKCEMTEQTLRDCIGRPIEVVESKTEHTEEDVTDEVTRGVAPFDSAIIEPFTFPGLRGDIEAMERGLFGGLNRFLESAEEMTNEFFRSFGIPSWQGRESNFGRWKPADKQQHERDPSEQINESPYSEYAGEIRDV</sequence>
<feature type="region of interest" description="Disordered" evidence="1">
    <location>
        <begin position="1"/>
        <end position="32"/>
    </location>
</feature>
<organism evidence="2 3">
    <name type="scientific">Elaeis guineensis var. tenera</name>
    <name type="common">Oil palm</name>
    <dbReference type="NCBI Taxonomy" id="51953"/>
    <lineage>
        <taxon>Eukaryota</taxon>
        <taxon>Viridiplantae</taxon>
        <taxon>Streptophyta</taxon>
        <taxon>Embryophyta</taxon>
        <taxon>Tracheophyta</taxon>
        <taxon>Spermatophyta</taxon>
        <taxon>Magnoliopsida</taxon>
        <taxon>Liliopsida</taxon>
        <taxon>Arecaceae</taxon>
        <taxon>Arecoideae</taxon>
        <taxon>Cocoseae</taxon>
        <taxon>Elaeidinae</taxon>
        <taxon>Elaeis</taxon>
    </lineage>
</organism>
<gene>
    <name evidence="3" type="primary">LOC105057911</name>
</gene>
<proteinExistence type="predicted"/>
<dbReference type="PANTHER" id="PTHR35722">
    <property type="entry name" value="MAL D 1-ASSOCIATED PROTEIN"/>
    <property type="match status" value="1"/>
</dbReference>
<feature type="region of interest" description="Disordered" evidence="1">
    <location>
        <begin position="159"/>
        <end position="194"/>
    </location>
</feature>
<feature type="compositionally biased region" description="Basic and acidic residues" evidence="1">
    <location>
        <begin position="164"/>
        <end position="176"/>
    </location>
</feature>
<evidence type="ECO:0000313" key="3">
    <source>
        <dbReference type="RefSeq" id="XP_010938931.1"/>
    </source>
</evidence>
<keyword evidence="2" id="KW-1185">Reference proteome</keyword>
<accession>A0A6I9S7S6</accession>
<dbReference type="OrthoDB" id="1914474at2759"/>
<dbReference type="FunCoup" id="A0A6I9S7S6">
    <property type="interactions" value="2629"/>
</dbReference>